<dbReference type="AlphaFoldDB" id="A0AAN7LG36"/>
<name>A0AAN7LG36_9MYRT</name>
<protein>
    <submittedName>
        <fullName evidence="2">Uncharacterized protein</fullName>
    </submittedName>
</protein>
<reference evidence="2 3" key="1">
    <citation type="journal article" date="2023" name="Hortic Res">
        <title>Pangenome of water caltrop reveals structural variations and asymmetric subgenome divergence after allopolyploidization.</title>
        <authorList>
            <person name="Zhang X."/>
            <person name="Chen Y."/>
            <person name="Wang L."/>
            <person name="Yuan Y."/>
            <person name="Fang M."/>
            <person name="Shi L."/>
            <person name="Lu R."/>
            <person name="Comes H.P."/>
            <person name="Ma Y."/>
            <person name="Chen Y."/>
            <person name="Huang G."/>
            <person name="Zhou Y."/>
            <person name="Zheng Z."/>
            <person name="Qiu Y."/>
        </authorList>
    </citation>
    <scope>NUCLEOTIDE SEQUENCE [LARGE SCALE GENOMIC DNA]</scope>
    <source>
        <tissue evidence="2">Roots</tissue>
    </source>
</reference>
<evidence type="ECO:0000313" key="2">
    <source>
        <dbReference type="EMBL" id="KAK4780580.1"/>
    </source>
</evidence>
<feature type="region of interest" description="Disordered" evidence="1">
    <location>
        <begin position="40"/>
        <end position="81"/>
    </location>
</feature>
<evidence type="ECO:0000256" key="1">
    <source>
        <dbReference type="SAM" id="MobiDB-lite"/>
    </source>
</evidence>
<keyword evidence="3" id="KW-1185">Reference proteome</keyword>
<comment type="caution">
    <text evidence="2">The sequence shown here is derived from an EMBL/GenBank/DDBJ whole genome shotgun (WGS) entry which is preliminary data.</text>
</comment>
<proteinExistence type="predicted"/>
<organism evidence="2 3">
    <name type="scientific">Trapa incisa</name>
    <dbReference type="NCBI Taxonomy" id="236973"/>
    <lineage>
        <taxon>Eukaryota</taxon>
        <taxon>Viridiplantae</taxon>
        <taxon>Streptophyta</taxon>
        <taxon>Embryophyta</taxon>
        <taxon>Tracheophyta</taxon>
        <taxon>Spermatophyta</taxon>
        <taxon>Magnoliopsida</taxon>
        <taxon>eudicotyledons</taxon>
        <taxon>Gunneridae</taxon>
        <taxon>Pentapetalae</taxon>
        <taxon>rosids</taxon>
        <taxon>malvids</taxon>
        <taxon>Myrtales</taxon>
        <taxon>Lythraceae</taxon>
        <taxon>Trapa</taxon>
    </lineage>
</organism>
<sequence length="81" mass="9193">MLHYRSNVMQWENDLSVPGEDRGASPSGWAVELLRQRAQGLRGSGSAGKAKTNLRRGSSEDFFTLPHTPKLQRQHRDEEFL</sequence>
<evidence type="ECO:0000313" key="3">
    <source>
        <dbReference type="Proteomes" id="UP001345219"/>
    </source>
</evidence>
<accession>A0AAN7LG36</accession>
<dbReference type="EMBL" id="JAXIOK010000001">
    <property type="protein sequence ID" value="KAK4780580.1"/>
    <property type="molecule type" value="Genomic_DNA"/>
</dbReference>
<dbReference type="Proteomes" id="UP001345219">
    <property type="component" value="Chromosome 13"/>
</dbReference>
<gene>
    <name evidence="2" type="ORF">SAY87_016686</name>
</gene>